<dbReference type="STRING" id="118062.MCBB_0177"/>
<dbReference type="GeneID" id="30411041"/>
<dbReference type="RefSeq" id="WP_071905839.1">
    <property type="nucleotide sequence ID" value="NZ_LT607756.1"/>
</dbReference>
<accession>A0A1D3KZL5</accession>
<name>A0A1D3KZL5_9EURY</name>
<sequence>MDGFDIVDSYDVPDESFYYKLRGVKWDKRAKKLFKRLSTLKFEVSFEKFRSDTTSFGTGEDFALTFLAACNCVNHERDRINLEDVIMAYKTYLKLIDTDISSL</sequence>
<dbReference type="Proteomes" id="UP000094707">
    <property type="component" value="Chromosome I"/>
</dbReference>
<evidence type="ECO:0000313" key="2">
    <source>
        <dbReference type="Proteomes" id="UP000094707"/>
    </source>
</evidence>
<proteinExistence type="predicted"/>
<reference evidence="1 2" key="1">
    <citation type="submission" date="2016-08" db="EMBL/GenBank/DDBJ databases">
        <authorList>
            <person name="Seilhamer J.J."/>
        </authorList>
    </citation>
    <scope>NUCLEOTIDE SEQUENCE [LARGE SCALE GENOMIC DNA]</scope>
    <source>
        <strain evidence="1">Buetzberg</strain>
    </source>
</reference>
<keyword evidence="2" id="KW-1185">Reference proteome</keyword>
<organism evidence="1 2">
    <name type="scientific">Methanobacterium congolense</name>
    <dbReference type="NCBI Taxonomy" id="118062"/>
    <lineage>
        <taxon>Archaea</taxon>
        <taxon>Methanobacteriati</taxon>
        <taxon>Methanobacteriota</taxon>
        <taxon>Methanomada group</taxon>
        <taxon>Methanobacteria</taxon>
        <taxon>Methanobacteriales</taxon>
        <taxon>Methanobacteriaceae</taxon>
        <taxon>Methanobacterium</taxon>
    </lineage>
</organism>
<dbReference type="OrthoDB" id="79596at2157"/>
<dbReference type="AlphaFoldDB" id="A0A1D3KZL5"/>
<dbReference type="KEGG" id="mcub:MCBB_0177"/>
<gene>
    <name evidence="1" type="ORF">MCBB_0177</name>
</gene>
<dbReference type="EMBL" id="LT607756">
    <property type="protein sequence ID" value="SCG84765.1"/>
    <property type="molecule type" value="Genomic_DNA"/>
</dbReference>
<evidence type="ECO:0000313" key="1">
    <source>
        <dbReference type="EMBL" id="SCG84765.1"/>
    </source>
</evidence>
<protein>
    <submittedName>
        <fullName evidence="1">Uncharacterized protein</fullName>
    </submittedName>
</protein>